<dbReference type="PANTHER" id="PTHR30189:SF1">
    <property type="entry name" value="LPS-ASSEMBLY PROTEIN LPTD"/>
    <property type="match status" value="1"/>
</dbReference>
<gene>
    <name evidence="6" type="ORF">MNBD_GAMMA21-151</name>
</gene>
<accession>A0A3B1A153</accession>
<feature type="domain" description="Organic solvent tolerance-like N-terminal" evidence="4">
    <location>
        <begin position="60"/>
        <end position="192"/>
    </location>
</feature>
<dbReference type="Pfam" id="PF03968">
    <property type="entry name" value="LptD_N"/>
    <property type="match status" value="1"/>
</dbReference>
<dbReference type="Gene3D" id="2.60.450.10">
    <property type="entry name" value="Lipopolysaccharide (LPS) transport protein A like domain"/>
    <property type="match status" value="1"/>
</dbReference>
<dbReference type="GO" id="GO:1990351">
    <property type="term" value="C:transporter complex"/>
    <property type="evidence" value="ECO:0007669"/>
    <property type="project" value="TreeGrafter"/>
</dbReference>
<evidence type="ECO:0000256" key="1">
    <source>
        <dbReference type="ARBA" id="ARBA00022729"/>
    </source>
</evidence>
<dbReference type="GO" id="GO:0015920">
    <property type="term" value="P:lipopolysaccharide transport"/>
    <property type="evidence" value="ECO:0007669"/>
    <property type="project" value="InterPro"/>
</dbReference>
<evidence type="ECO:0000259" key="4">
    <source>
        <dbReference type="Pfam" id="PF03968"/>
    </source>
</evidence>
<dbReference type="Pfam" id="PF04453">
    <property type="entry name" value="LptD"/>
    <property type="match status" value="1"/>
</dbReference>
<dbReference type="InterPro" id="IPR020889">
    <property type="entry name" value="LipoPS_assembly_LptD"/>
</dbReference>
<evidence type="ECO:0000313" key="6">
    <source>
        <dbReference type="EMBL" id="VAW93843.1"/>
    </source>
</evidence>
<dbReference type="InterPro" id="IPR005653">
    <property type="entry name" value="OstA-like_N"/>
</dbReference>
<dbReference type="GO" id="GO:0043165">
    <property type="term" value="P:Gram-negative-bacterium-type cell outer membrane assembly"/>
    <property type="evidence" value="ECO:0007669"/>
    <property type="project" value="InterPro"/>
</dbReference>
<keyword evidence="2" id="KW-0472">Membrane</keyword>
<reference evidence="6" key="1">
    <citation type="submission" date="2018-06" db="EMBL/GenBank/DDBJ databases">
        <authorList>
            <person name="Zhirakovskaya E."/>
        </authorList>
    </citation>
    <scope>NUCLEOTIDE SEQUENCE</scope>
</reference>
<protein>
    <submittedName>
        <fullName evidence="6">LPS-assembly protein LptD @ Organic solvent tolerance protein</fullName>
    </submittedName>
</protein>
<evidence type="ECO:0000256" key="2">
    <source>
        <dbReference type="ARBA" id="ARBA00023136"/>
    </source>
</evidence>
<evidence type="ECO:0000259" key="5">
    <source>
        <dbReference type="Pfam" id="PF04453"/>
    </source>
</evidence>
<organism evidence="6">
    <name type="scientific">hydrothermal vent metagenome</name>
    <dbReference type="NCBI Taxonomy" id="652676"/>
    <lineage>
        <taxon>unclassified sequences</taxon>
        <taxon>metagenomes</taxon>
        <taxon>ecological metagenomes</taxon>
    </lineage>
</organism>
<dbReference type="EMBL" id="UOFR01000023">
    <property type="protein sequence ID" value="VAW93843.1"/>
    <property type="molecule type" value="Genomic_DNA"/>
</dbReference>
<keyword evidence="3" id="KW-0998">Cell outer membrane</keyword>
<dbReference type="HAMAP" id="MF_01411">
    <property type="entry name" value="LPS_assembly_LptD"/>
    <property type="match status" value="1"/>
</dbReference>
<dbReference type="AlphaFoldDB" id="A0A3B1A153"/>
<feature type="domain" description="LptD C-terminal" evidence="5">
    <location>
        <begin position="298"/>
        <end position="658"/>
    </location>
</feature>
<dbReference type="PANTHER" id="PTHR30189">
    <property type="entry name" value="LPS-ASSEMBLY PROTEIN"/>
    <property type="match status" value="1"/>
</dbReference>
<dbReference type="InterPro" id="IPR050218">
    <property type="entry name" value="LptD"/>
</dbReference>
<dbReference type="InterPro" id="IPR007543">
    <property type="entry name" value="LptD_C"/>
</dbReference>
<proteinExistence type="inferred from homology"/>
<evidence type="ECO:0000256" key="3">
    <source>
        <dbReference type="ARBA" id="ARBA00023237"/>
    </source>
</evidence>
<sequence>MQERAFQVTSAFKQTGLVLYLLTVVATSSAGKVDPKLCPTSFISNQPDFISTNTTDQRIHITADRAWVDSDTVTYFEGTVRAQQANRLLEADRVRYDRTTENINATGNIVYSIDTARVTGDAVEFNLNTSQGTVHNSDYFTGTINGRGHAETIHIKSKTLLVLDSATYTTCPQDSEAWSLNSSDITLDNESQQGSATNVVLKVANVPVFYFPYFRFPLDEERLSGILYPGLAVSNKHGTEVTLPYYWNIAPSMDATITVRNMTKRGVMLQNEFRYMTEQGLGTIKINYLPDDKLFEDDRTEYSWQYSSAPTAGWSTSVDYKSVSDTEYISDFSNTLGTSSITHLNRQATLDYNHDLFIFSSLVQNYQRISGEQPYAKTPQLTLNSRFSNKDNQLNYDVNSEYVRFDHSNPARVTGERIVINPFISYPIQTDPGFFIPKLSLNHLQYNLDPSGTANVNKAPSATVPIFSTDMGVFFERDTSIAGTRIVNTLEPRLFYLYAPNVDQSDLPVFDTAPTTFSQSLFYAENRFSGKDRIGDANQLTASLTTRFYRQDTGSEVFNAAIGQIIYFRDRRITLPGGSPDITDRSSYITSLSFTPNSRLKFTSEFNFDSELEHTEVSNSRISYKTGTDTIVNYSYRFRRNELRTQGISFAWRINPGWQVFGGYEADIENGHRLQNYAGFRYDNCCWAVRILAHEYFDTLDLDGAARYESAIWLELELKGLSSFGSRKKIDSILKNGILGYR</sequence>
<keyword evidence="1" id="KW-0732">Signal</keyword>
<dbReference type="GO" id="GO:0009279">
    <property type="term" value="C:cell outer membrane"/>
    <property type="evidence" value="ECO:0007669"/>
    <property type="project" value="InterPro"/>
</dbReference>
<name>A0A3B1A153_9ZZZZ</name>